<keyword evidence="1" id="KW-1133">Transmembrane helix</keyword>
<accession>A0AAN4T519</accession>
<name>A0AAN4T519_STRAP</name>
<evidence type="ECO:0000256" key="1">
    <source>
        <dbReference type="SAM" id="Phobius"/>
    </source>
</evidence>
<sequence length="83" mass="9471">MRTRKVIIISESIAPLVNAIVIGSIELFAVYTENEKLAKDAIKKLDIGGYISTIFHLFNDIRFITKIKKILLQKLLKKIIKTN</sequence>
<proteinExistence type="predicted"/>
<organism evidence="2 3">
    <name type="scientific">Streptococcus anginosus T5</name>
    <dbReference type="NCBI Taxonomy" id="1163302"/>
    <lineage>
        <taxon>Bacteria</taxon>
        <taxon>Bacillati</taxon>
        <taxon>Bacillota</taxon>
        <taxon>Bacilli</taxon>
        <taxon>Lactobacillales</taxon>
        <taxon>Streptococcaceae</taxon>
        <taxon>Streptococcus</taxon>
        <taxon>Streptococcus anginosus group</taxon>
    </lineage>
</organism>
<keyword evidence="1" id="KW-0812">Transmembrane</keyword>
<keyword evidence="1" id="KW-0472">Membrane</keyword>
<protein>
    <submittedName>
        <fullName evidence="2">Uncharacterized protein</fullName>
    </submittedName>
</protein>
<evidence type="ECO:0000313" key="2">
    <source>
        <dbReference type="EMBL" id="GAD46055.1"/>
    </source>
</evidence>
<dbReference type="Proteomes" id="UP000016981">
    <property type="component" value="Unassembled WGS sequence"/>
</dbReference>
<comment type="caution">
    <text evidence="2">The sequence shown here is derived from an EMBL/GenBank/DDBJ whole genome shotgun (WGS) entry which is preliminary data.</text>
</comment>
<dbReference type="AlphaFoldDB" id="A0AAN4T519"/>
<dbReference type="EMBL" id="BASY01000003">
    <property type="protein sequence ID" value="GAD46055.1"/>
    <property type="molecule type" value="Genomic_DNA"/>
</dbReference>
<reference evidence="3" key="1">
    <citation type="submission" date="2013-09" db="EMBL/GenBank/DDBJ databases">
        <title>Genome Sequences of seven clinical isolates and type strains of anginosus group streptococci.</title>
        <authorList>
            <person name="Maruyama F."/>
            <person name="Sakurai A."/>
            <person name="Ogura Y."/>
            <person name="Homma H."/>
            <person name="Takahashi N."/>
            <person name="Ohtsubo Y."/>
            <person name="Hoshino T."/>
            <person name="Okahashi N."/>
            <person name="Nakagawa I."/>
            <person name="Kimura S."/>
            <person name="Fujiwara T."/>
            <person name="Hayashi T."/>
            <person name="Shintani S."/>
        </authorList>
    </citation>
    <scope>NUCLEOTIDE SEQUENCE [LARGE SCALE GENOMIC DNA]</scope>
    <source>
        <strain evidence="3">T5</strain>
    </source>
</reference>
<feature type="transmembrane region" description="Helical" evidence="1">
    <location>
        <begin position="47"/>
        <end position="65"/>
    </location>
</feature>
<gene>
    <name evidence="2" type="ORF">ANG6_0550</name>
</gene>
<feature type="transmembrane region" description="Helical" evidence="1">
    <location>
        <begin position="12"/>
        <end position="32"/>
    </location>
</feature>
<evidence type="ECO:0000313" key="3">
    <source>
        <dbReference type="Proteomes" id="UP000016981"/>
    </source>
</evidence>